<accession>A0A429V6Z2</accession>
<protein>
    <submittedName>
        <fullName evidence="2">Uncharacterized protein</fullName>
    </submittedName>
</protein>
<feature type="signal peptide" evidence="1">
    <location>
        <begin position="1"/>
        <end position="21"/>
    </location>
</feature>
<reference evidence="2 3" key="1">
    <citation type="submission" date="2018-12" db="EMBL/GenBank/DDBJ databases">
        <title>Sphingomonas sp. HMF7854 Genome sequencing and assembly.</title>
        <authorList>
            <person name="Cha I."/>
            <person name="Kang H."/>
            <person name="Kim H."/>
            <person name="Kang J."/>
            <person name="Joh K."/>
        </authorList>
    </citation>
    <scope>NUCLEOTIDE SEQUENCE [LARGE SCALE GENOMIC DNA]</scope>
    <source>
        <strain evidence="2 3">HMF7854</strain>
    </source>
</reference>
<dbReference type="RefSeq" id="WP_126717496.1">
    <property type="nucleotide sequence ID" value="NZ_RWJF01000001.1"/>
</dbReference>
<keyword evidence="1" id="KW-0732">Signal</keyword>
<dbReference type="EMBL" id="RWJF01000001">
    <property type="protein sequence ID" value="RST29657.1"/>
    <property type="molecule type" value="Genomic_DNA"/>
</dbReference>
<evidence type="ECO:0000313" key="2">
    <source>
        <dbReference type="EMBL" id="RST29657.1"/>
    </source>
</evidence>
<organism evidence="2 3">
    <name type="scientific">Sphingomonas ginkgonis</name>
    <dbReference type="NCBI Taxonomy" id="2315330"/>
    <lineage>
        <taxon>Bacteria</taxon>
        <taxon>Pseudomonadati</taxon>
        <taxon>Pseudomonadota</taxon>
        <taxon>Alphaproteobacteria</taxon>
        <taxon>Sphingomonadales</taxon>
        <taxon>Sphingomonadaceae</taxon>
        <taxon>Sphingomonas</taxon>
    </lineage>
</organism>
<evidence type="ECO:0000256" key="1">
    <source>
        <dbReference type="SAM" id="SignalP"/>
    </source>
</evidence>
<keyword evidence="3" id="KW-1185">Reference proteome</keyword>
<dbReference type="OrthoDB" id="7596589at2"/>
<comment type="caution">
    <text evidence="2">The sequence shown here is derived from an EMBL/GenBank/DDBJ whole genome shotgun (WGS) entry which is preliminary data.</text>
</comment>
<evidence type="ECO:0000313" key="3">
    <source>
        <dbReference type="Proteomes" id="UP000274661"/>
    </source>
</evidence>
<name>A0A429V6Z2_9SPHN</name>
<feature type="chain" id="PRO_5019297008" evidence="1">
    <location>
        <begin position="22"/>
        <end position="138"/>
    </location>
</feature>
<sequence>MRAAAIPLLLLTGLAACSAYPADPPTRSARAQAQIARELAGRVPGKPVSCLSNWRSNDMVTVDDRTLLFRNGRTTYVNHLRGSCTNLGFGGYALLTKQFGGLGLCDGDVARVIDTASGFTVGSCAIGEFVPYTRVANR</sequence>
<gene>
    <name evidence="2" type="ORF">HMF7854_01550</name>
</gene>
<dbReference type="PROSITE" id="PS51257">
    <property type="entry name" value="PROKAR_LIPOPROTEIN"/>
    <property type="match status" value="1"/>
</dbReference>
<dbReference type="Proteomes" id="UP000274661">
    <property type="component" value="Unassembled WGS sequence"/>
</dbReference>
<proteinExistence type="predicted"/>
<dbReference type="AlphaFoldDB" id="A0A429V6Z2"/>